<dbReference type="Pfam" id="PF08308">
    <property type="entry name" value="PEGA"/>
    <property type="match status" value="1"/>
</dbReference>
<dbReference type="SMART" id="SM00606">
    <property type="entry name" value="CBD_IV"/>
    <property type="match status" value="3"/>
</dbReference>
<dbReference type="eggNOG" id="arCOG03264">
    <property type="taxonomic scope" value="Archaea"/>
</dbReference>
<dbReference type="CAZy" id="CBM6">
    <property type="family name" value="Carbohydrate-Binding Module Family 6"/>
</dbReference>
<dbReference type="EMBL" id="CP001338">
    <property type="protein sequence ID" value="ACL17063.1"/>
    <property type="molecule type" value="Genomic_DNA"/>
</dbReference>
<evidence type="ECO:0000259" key="2">
    <source>
        <dbReference type="PROSITE" id="PS51175"/>
    </source>
</evidence>
<dbReference type="PANTHER" id="PTHR40469:SF2">
    <property type="entry name" value="GALACTOSE-BINDING DOMAIN-LIKE SUPERFAMILY PROTEIN"/>
    <property type="match status" value="1"/>
</dbReference>
<dbReference type="PANTHER" id="PTHR40469">
    <property type="entry name" value="SECRETED GLYCOSYL HYDROLASE"/>
    <property type="match status" value="1"/>
</dbReference>
<dbReference type="GO" id="GO:0006508">
    <property type="term" value="P:proteolysis"/>
    <property type="evidence" value="ECO:0007669"/>
    <property type="project" value="InterPro"/>
</dbReference>
<dbReference type="InterPro" id="IPR000668">
    <property type="entry name" value="Peptidase_C1A_C"/>
</dbReference>
<dbReference type="HOGENOM" id="CLU_314419_0_0_2"/>
<dbReference type="CDD" id="cd04080">
    <property type="entry name" value="CBM6_cellulase-like"/>
    <property type="match status" value="3"/>
</dbReference>
<dbReference type="STRING" id="521011.Mpal_1756"/>
<dbReference type="Pfam" id="PF00112">
    <property type="entry name" value="Peptidase_C1"/>
    <property type="match status" value="1"/>
</dbReference>
<keyword evidence="4" id="KW-1185">Reference proteome</keyword>
<evidence type="ECO:0000313" key="3">
    <source>
        <dbReference type="EMBL" id="ACL17063.1"/>
    </source>
</evidence>
<dbReference type="Proteomes" id="UP000002457">
    <property type="component" value="Chromosome"/>
</dbReference>
<feature type="domain" description="CBM6" evidence="2">
    <location>
        <begin position="376"/>
        <end position="514"/>
    </location>
</feature>
<dbReference type="SUPFAM" id="SSF49785">
    <property type="entry name" value="Galactose-binding domain-like"/>
    <property type="match status" value="3"/>
</dbReference>
<keyword evidence="1" id="KW-0732">Signal</keyword>
<dbReference type="InterPro" id="IPR038765">
    <property type="entry name" value="Papain-like_cys_pep_sf"/>
</dbReference>
<evidence type="ECO:0000256" key="1">
    <source>
        <dbReference type="ARBA" id="ARBA00022729"/>
    </source>
</evidence>
<feature type="domain" description="CBM6" evidence="2">
    <location>
        <begin position="792"/>
        <end position="929"/>
    </location>
</feature>
<dbReference type="InterPro" id="IPR008979">
    <property type="entry name" value="Galactose-bd-like_sf"/>
</dbReference>
<dbReference type="CDD" id="cd02619">
    <property type="entry name" value="Peptidase_C1"/>
    <property type="match status" value="1"/>
</dbReference>
<feature type="domain" description="CBM6" evidence="2">
    <location>
        <begin position="606"/>
        <end position="743"/>
    </location>
</feature>
<dbReference type="GO" id="GO:0008234">
    <property type="term" value="F:cysteine-type peptidase activity"/>
    <property type="evidence" value="ECO:0007669"/>
    <property type="project" value="InterPro"/>
</dbReference>
<dbReference type="Pfam" id="PF03422">
    <property type="entry name" value="CBM_6"/>
    <property type="match status" value="3"/>
</dbReference>
<dbReference type="SUPFAM" id="SSF54001">
    <property type="entry name" value="Cysteine proteinases"/>
    <property type="match status" value="1"/>
</dbReference>
<dbReference type="InterPro" id="IPR005084">
    <property type="entry name" value="CBM6"/>
</dbReference>
<dbReference type="eggNOG" id="arCOG03607">
    <property type="taxonomic scope" value="Archaea"/>
</dbReference>
<dbReference type="KEGG" id="mpl:Mpal_1756"/>
<dbReference type="InterPro" id="IPR006584">
    <property type="entry name" value="Cellulose-bd_IV"/>
</dbReference>
<dbReference type="Gene3D" id="2.60.120.260">
    <property type="entry name" value="Galactose-binding domain-like"/>
    <property type="match status" value="3"/>
</dbReference>
<sequence length="930" mass="101909" precursor="true">MNRGFGRWYNWILGCMIILLLLVMVMGGASAQEVYAGVGISGVSNNSSSAVQLPVMHQNDSTLKHQIDQYETAPTVSLDTAGVLKARLGLSRSQNLLPYLDYNAIQRDQNPTGNCWVWVGTGLMEITHQVEDAIRDPLSIQYFDSTYHGGAGLTWAGNGGTLADFVNFYQQQKIAVPASNTNASFKDNTYWCNDNNQAWVKASDIATDPHYSIASIQEQKIPTRSIGTEAAIANIKTVLDSNKGVYFAFRLPNEQAWNDFNKFWLEGNQSAVWNPDLYDGNPWESWSGGSHAVLCVGYQDTDPANRYWIMLNSWGNAFGNRPSGLFRVKMDIDYDAMFTSSMSIPATEWETIDMNYSPSPQSTSIEKPYTTHTVPCRVEAEDYDYGGENISYYDTTSGNSGKVYRNDDVDIEQTTQAGGFDVGWVRNGEWLQYTLDVPEAGDYEMRIRSSSPGAGDQIVVSVDGIDAGTLIIPQTDSFDNYTNVSLPVKFSAGRHLVRLTFAGDRQNIDYFEINPAIPAEQGVIDGKISLGSTPSGATVFLDNVLAGMTPLTIPSLRPGSHHLDIAKSGYQTQQLTTVIKSGETQQMNVTLLRSYPAPYVNHTLPALIEAEDYNLGGEGIAYHDTTAWNEGSVYRNDGVDIEQIHPTGGYKVCWIRDGEWLTYTVTIPQAGNYTVIFTGCSITPESSCTLSIDDTTLTTVSLPDTGSSDRFGTVQRMVSLPAGVHLLKLSFIGRQDVDNLQFVAAGLQPQVSSTTVATPAPILETPTVSPSETFIVRPTPSVTFGQFQSLPGQIQAEDFDTGGEMVAYHDTTSENLGESYRDEGVDIIFNPVDGSNSVTDIEPGEWIRYPVNITESGVYNASFRVAANVSGSTVDILIDDSNLSAVQVPDTGSLSSFTWITRQIWLPAGQHMLRLKFSGPLSIDTMKFTP</sequence>
<reference evidence="3 4" key="1">
    <citation type="journal article" date="2015" name="Genome Announc.">
        <title>Complete Genome Sequence of Methanosphaerula palustris E1-9CT, a Hydrogenotrophic Methanogen Isolated from a Minerotrophic Fen Peatland.</title>
        <authorList>
            <person name="Cadillo-Quiroz H."/>
            <person name="Browne P."/>
            <person name="Kyrpides N."/>
            <person name="Woyke T."/>
            <person name="Goodwin L."/>
            <person name="Detter C."/>
            <person name="Yavitt J.B."/>
            <person name="Zinder S.H."/>
        </authorList>
    </citation>
    <scope>NUCLEOTIDE SEQUENCE [LARGE SCALE GENOMIC DNA]</scope>
    <source>
        <strain evidence="4">ATCC BAA-1556 / DSM 19958 / E1-9c</strain>
    </source>
</reference>
<dbReference type="PROSITE" id="PS51175">
    <property type="entry name" value="CBM6"/>
    <property type="match status" value="3"/>
</dbReference>
<gene>
    <name evidence="3" type="ordered locus">Mpal_1756</name>
</gene>
<dbReference type="GO" id="GO:0030246">
    <property type="term" value="F:carbohydrate binding"/>
    <property type="evidence" value="ECO:0007669"/>
    <property type="project" value="InterPro"/>
</dbReference>
<dbReference type="Gene3D" id="3.90.70.10">
    <property type="entry name" value="Cysteine proteinases"/>
    <property type="match status" value="1"/>
</dbReference>
<name>B8GJZ2_METPE</name>
<protein>
    <submittedName>
        <fullName evidence="3">Carbohydrate binding family 6</fullName>
    </submittedName>
</protein>
<organism evidence="3 4">
    <name type="scientific">Methanosphaerula palustris (strain ATCC BAA-1556 / DSM 19958 / E1-9c)</name>
    <dbReference type="NCBI Taxonomy" id="521011"/>
    <lineage>
        <taxon>Archaea</taxon>
        <taxon>Methanobacteriati</taxon>
        <taxon>Methanobacteriota</taxon>
        <taxon>Stenosarchaea group</taxon>
        <taxon>Methanomicrobia</taxon>
        <taxon>Methanomicrobiales</taxon>
        <taxon>Methanoregulaceae</taxon>
        <taxon>Methanosphaerula</taxon>
    </lineage>
</organism>
<dbReference type="AlphaFoldDB" id="B8GJZ2"/>
<accession>B8GJZ2</accession>
<proteinExistence type="predicted"/>
<evidence type="ECO:0000313" key="4">
    <source>
        <dbReference type="Proteomes" id="UP000002457"/>
    </source>
</evidence>
<dbReference type="InterPro" id="IPR013229">
    <property type="entry name" value="PEGA"/>
</dbReference>